<dbReference type="SUPFAM" id="SSF54593">
    <property type="entry name" value="Glyoxalase/Bleomycin resistance protein/Dihydroxybiphenyl dioxygenase"/>
    <property type="match status" value="1"/>
</dbReference>
<dbReference type="GO" id="GO:0046872">
    <property type="term" value="F:metal ion binding"/>
    <property type="evidence" value="ECO:0007669"/>
    <property type="project" value="UniProtKB-KW"/>
</dbReference>
<dbReference type="PROSITE" id="PS00934">
    <property type="entry name" value="GLYOXALASE_I_1"/>
    <property type="match status" value="1"/>
</dbReference>
<name>A0A1A8XNH9_9RHOO</name>
<evidence type="ECO:0000259" key="2">
    <source>
        <dbReference type="PROSITE" id="PS51819"/>
    </source>
</evidence>
<dbReference type="Proteomes" id="UP000199600">
    <property type="component" value="Unassembled WGS sequence"/>
</dbReference>
<keyword evidence="4" id="KW-1185">Reference proteome</keyword>
<dbReference type="AlphaFoldDB" id="A0A1A8XNH9"/>
<dbReference type="PROSITE" id="PS51819">
    <property type="entry name" value="VOC"/>
    <property type="match status" value="1"/>
</dbReference>
<keyword evidence="1" id="KW-0479">Metal-binding</keyword>
<dbReference type="InterPro" id="IPR004360">
    <property type="entry name" value="Glyas_Fos-R_dOase_dom"/>
</dbReference>
<dbReference type="InterPro" id="IPR037523">
    <property type="entry name" value="VOC_core"/>
</dbReference>
<dbReference type="Pfam" id="PF00903">
    <property type="entry name" value="Glyoxalase"/>
    <property type="match status" value="1"/>
</dbReference>
<dbReference type="GO" id="GO:0004462">
    <property type="term" value="F:lactoylglutathione lyase activity"/>
    <property type="evidence" value="ECO:0007669"/>
    <property type="project" value="InterPro"/>
</dbReference>
<dbReference type="PANTHER" id="PTHR43279">
    <property type="entry name" value="CATECHOL-2,3-DIOXYGENASE"/>
    <property type="match status" value="1"/>
</dbReference>
<protein>
    <submittedName>
        <fullName evidence="3">Putative Glyoxalase</fullName>
    </submittedName>
</protein>
<dbReference type="PANTHER" id="PTHR43279:SF1">
    <property type="entry name" value="CATECHOL-2,3-DIOXYGENASE"/>
    <property type="match status" value="1"/>
</dbReference>
<dbReference type="InterPro" id="IPR018146">
    <property type="entry name" value="Glyoxalase_1_CS"/>
</dbReference>
<organism evidence="3 4">
    <name type="scientific">Candidatus Propionivibrio aalborgensis</name>
    <dbReference type="NCBI Taxonomy" id="1860101"/>
    <lineage>
        <taxon>Bacteria</taxon>
        <taxon>Pseudomonadati</taxon>
        <taxon>Pseudomonadota</taxon>
        <taxon>Betaproteobacteria</taxon>
        <taxon>Rhodocyclales</taxon>
        <taxon>Rhodocyclaceae</taxon>
        <taxon>Propionivibrio</taxon>
    </lineage>
</organism>
<evidence type="ECO:0000313" key="3">
    <source>
        <dbReference type="EMBL" id="SBT06729.1"/>
    </source>
</evidence>
<sequence>MKIQSLGHVVIKVRDQERAEAFYNGLLGMPIAARLPSFSMTFFTLGNHHDFAIKAVGDGTPDAPEDSPGLFHVAFKIGSHIDELREAKLYLEATGLKVDAYDHEVAKSIYFNDPDGNMIELYIDASDVWKQRPEAVAQGAPFDL</sequence>
<evidence type="ECO:0000313" key="4">
    <source>
        <dbReference type="Proteomes" id="UP000199600"/>
    </source>
</evidence>
<proteinExistence type="predicted"/>
<evidence type="ECO:0000256" key="1">
    <source>
        <dbReference type="ARBA" id="ARBA00022723"/>
    </source>
</evidence>
<dbReference type="RefSeq" id="WP_186410610.1">
    <property type="nucleotide sequence ID" value="NZ_FLQY01000107.1"/>
</dbReference>
<dbReference type="Gene3D" id="3.10.180.10">
    <property type="entry name" value="2,3-Dihydroxybiphenyl 1,2-Dioxygenase, domain 1"/>
    <property type="match status" value="1"/>
</dbReference>
<accession>A0A1A8XNH9</accession>
<dbReference type="EMBL" id="FLQY01000107">
    <property type="protein sequence ID" value="SBT06729.1"/>
    <property type="molecule type" value="Genomic_DNA"/>
</dbReference>
<reference evidence="3 4" key="1">
    <citation type="submission" date="2016-06" db="EMBL/GenBank/DDBJ databases">
        <authorList>
            <person name="Kjaerup R.B."/>
            <person name="Dalgaard T.S."/>
            <person name="Juul-Madsen H.R."/>
        </authorList>
    </citation>
    <scope>NUCLEOTIDE SEQUENCE [LARGE SCALE GENOMIC DNA]</scope>
    <source>
        <strain evidence="3">2</strain>
    </source>
</reference>
<dbReference type="InterPro" id="IPR029068">
    <property type="entry name" value="Glyas_Bleomycin-R_OHBP_Dase"/>
</dbReference>
<feature type="domain" description="VOC" evidence="2">
    <location>
        <begin position="5"/>
        <end position="124"/>
    </location>
</feature>
<gene>
    <name evidence="3" type="ORF">PROAA_1950029</name>
</gene>